<keyword evidence="2" id="KW-0378">Hydrolase</keyword>
<dbReference type="FunFam" id="3.40.50.1820:FF:000126">
    <property type="entry name" value="Lipase"/>
    <property type="match status" value="1"/>
</dbReference>
<dbReference type="PANTHER" id="PTHR11005">
    <property type="entry name" value="LYSOSOMAL ACID LIPASE-RELATED"/>
    <property type="match status" value="1"/>
</dbReference>
<dbReference type="AlphaFoldDB" id="A0AAD7LLH8"/>
<keyword evidence="2" id="KW-0442">Lipid degradation</keyword>
<dbReference type="GO" id="GO:0016042">
    <property type="term" value="P:lipid catabolic process"/>
    <property type="evidence" value="ECO:0007669"/>
    <property type="project" value="UniProtKB-KW"/>
</dbReference>
<dbReference type="InterPro" id="IPR025483">
    <property type="entry name" value="Lipase_euk"/>
</dbReference>
<dbReference type="EMBL" id="JARAOO010000008">
    <property type="protein sequence ID" value="KAJ7960318.1"/>
    <property type="molecule type" value="Genomic_DNA"/>
</dbReference>
<feature type="domain" description="Partial AB-hydrolase lipase" evidence="5">
    <location>
        <begin position="49"/>
        <end position="107"/>
    </location>
</feature>
<keyword evidence="7" id="KW-1185">Reference proteome</keyword>
<feature type="active site" description="Charge relay system" evidence="3">
    <location>
        <position position="386"/>
    </location>
</feature>
<dbReference type="GO" id="GO:0016788">
    <property type="term" value="F:hydrolase activity, acting on ester bonds"/>
    <property type="evidence" value="ECO:0007669"/>
    <property type="project" value="InterPro"/>
</dbReference>
<evidence type="ECO:0000256" key="3">
    <source>
        <dbReference type="PIRSR" id="PIRSR000862-1"/>
    </source>
</evidence>
<evidence type="ECO:0000313" key="7">
    <source>
        <dbReference type="Proteomes" id="UP001163823"/>
    </source>
</evidence>
<evidence type="ECO:0000259" key="5">
    <source>
        <dbReference type="Pfam" id="PF04083"/>
    </source>
</evidence>
<dbReference type="Gene3D" id="3.40.50.1820">
    <property type="entry name" value="alpha/beta hydrolase"/>
    <property type="match status" value="1"/>
</dbReference>
<comment type="caution">
    <text evidence="6">The sequence shown here is derived from an EMBL/GenBank/DDBJ whole genome shotgun (WGS) entry which is preliminary data.</text>
</comment>
<evidence type="ECO:0000313" key="6">
    <source>
        <dbReference type="EMBL" id="KAJ7960318.1"/>
    </source>
</evidence>
<evidence type="ECO:0000256" key="2">
    <source>
        <dbReference type="PIRNR" id="PIRNR000862"/>
    </source>
</evidence>
<dbReference type="Proteomes" id="UP001163823">
    <property type="component" value="Chromosome 8"/>
</dbReference>
<organism evidence="6 7">
    <name type="scientific">Quillaja saponaria</name>
    <name type="common">Soap bark tree</name>
    <dbReference type="NCBI Taxonomy" id="32244"/>
    <lineage>
        <taxon>Eukaryota</taxon>
        <taxon>Viridiplantae</taxon>
        <taxon>Streptophyta</taxon>
        <taxon>Embryophyta</taxon>
        <taxon>Tracheophyta</taxon>
        <taxon>Spermatophyta</taxon>
        <taxon>Magnoliopsida</taxon>
        <taxon>eudicotyledons</taxon>
        <taxon>Gunneridae</taxon>
        <taxon>Pentapetalae</taxon>
        <taxon>rosids</taxon>
        <taxon>fabids</taxon>
        <taxon>Fabales</taxon>
        <taxon>Quillajaceae</taxon>
        <taxon>Quillaja</taxon>
    </lineage>
</organism>
<protein>
    <recommendedName>
        <fullName evidence="2">Lipase</fullName>
    </recommendedName>
</protein>
<name>A0AAD7LLH8_QUISA</name>
<feature type="active site" description="Charge relay system" evidence="3">
    <location>
        <position position="353"/>
    </location>
</feature>
<dbReference type="InterPro" id="IPR006693">
    <property type="entry name" value="AB_hydrolase_lipase"/>
</dbReference>
<dbReference type="Pfam" id="PF04083">
    <property type="entry name" value="Abhydro_lipase"/>
    <property type="match status" value="1"/>
</dbReference>
<reference evidence="6" key="1">
    <citation type="journal article" date="2023" name="Science">
        <title>Elucidation of the pathway for biosynthesis of saponin adjuvants from the soapbark tree.</title>
        <authorList>
            <person name="Reed J."/>
            <person name="Orme A."/>
            <person name="El-Demerdash A."/>
            <person name="Owen C."/>
            <person name="Martin L.B.B."/>
            <person name="Misra R.C."/>
            <person name="Kikuchi S."/>
            <person name="Rejzek M."/>
            <person name="Martin A.C."/>
            <person name="Harkess A."/>
            <person name="Leebens-Mack J."/>
            <person name="Louveau T."/>
            <person name="Stephenson M.J."/>
            <person name="Osbourn A."/>
        </authorList>
    </citation>
    <scope>NUCLEOTIDE SEQUENCE</scope>
    <source>
        <strain evidence="6">S10</strain>
    </source>
</reference>
<dbReference type="PIRSF" id="PIRSF000862">
    <property type="entry name" value="Steryl_ester_lip"/>
    <property type="match status" value="1"/>
</dbReference>
<evidence type="ECO:0000256" key="1">
    <source>
        <dbReference type="ARBA" id="ARBA00010701"/>
    </source>
</evidence>
<sequence>MKTSDISASITLVILFFGLAQATRTKFFSVKSQNVTTKFAPEATDGICSSMVETRGYTCEEHTVTTQDGYILSMQRIPVGQSGGTPGNRPPVLLQHGLLMDGITWLLLPPEQSLAFLLADTGFDVWLANTRGTKYSRQHTSLSPGDPAYWNWSWDELVKYDLPATIQYVHDLTGQKLHYVGHSLGTLIALASFSKDQLLNLLRSAALLSPIAYAGQMTSPLARNAAENYVAEGLSKIGIYEFDPTGQGVIKVLKSICGKPGVDCTNLLTAFTGKNCCLDPSIVNVFLEHEPQSTATKNMIHLSQMIREGTITMYDYKDEDANREHYGQPTPPIYNMTSIPSDFPLFLSYGGADALSDVKDVKLLLGSLKDHEGDKLVVQYRDDYAHADYVMAENAKQDVYDPLMAFFKLQ</sequence>
<feature type="active site" description="Nucleophile" evidence="3">
    <location>
        <position position="183"/>
    </location>
</feature>
<dbReference type="InterPro" id="IPR029058">
    <property type="entry name" value="AB_hydrolase_fold"/>
</dbReference>
<dbReference type="SUPFAM" id="SSF53474">
    <property type="entry name" value="alpha/beta-Hydrolases"/>
    <property type="match status" value="1"/>
</dbReference>
<dbReference type="KEGG" id="qsa:O6P43_020779"/>
<keyword evidence="2" id="KW-0443">Lipid metabolism</keyword>
<feature type="chain" id="PRO_5041952245" description="Lipase" evidence="4">
    <location>
        <begin position="23"/>
        <end position="410"/>
    </location>
</feature>
<gene>
    <name evidence="6" type="ORF">O6P43_020779</name>
</gene>
<accession>A0AAD7LLH8</accession>
<feature type="signal peptide" evidence="4">
    <location>
        <begin position="1"/>
        <end position="22"/>
    </location>
</feature>
<proteinExistence type="inferred from homology"/>
<keyword evidence="4" id="KW-0732">Signal</keyword>
<evidence type="ECO:0000256" key="4">
    <source>
        <dbReference type="SAM" id="SignalP"/>
    </source>
</evidence>
<comment type="similarity">
    <text evidence="1 2">Belongs to the AB hydrolase superfamily. Lipase family.</text>
</comment>